<keyword evidence="8" id="KW-0539">Nucleus</keyword>
<organism evidence="10 11">
    <name type="scientific">Lachancea mirantina</name>
    <dbReference type="NCBI Taxonomy" id="1230905"/>
    <lineage>
        <taxon>Eukaryota</taxon>
        <taxon>Fungi</taxon>
        <taxon>Dikarya</taxon>
        <taxon>Ascomycota</taxon>
        <taxon>Saccharomycotina</taxon>
        <taxon>Saccharomycetes</taxon>
        <taxon>Saccharomycetales</taxon>
        <taxon>Saccharomycetaceae</taxon>
        <taxon>Lachancea</taxon>
    </lineage>
</organism>
<comment type="pathway">
    <text evidence="3">tRNA modification; 5-methoxycarbonylmethyl-2-thiouridine-tRNA biosynthesis.</text>
</comment>
<dbReference type="GO" id="GO:0033588">
    <property type="term" value="C:elongator holoenzyme complex"/>
    <property type="evidence" value="ECO:0007669"/>
    <property type="project" value="InterPro"/>
</dbReference>
<dbReference type="PANTHER" id="PTHR12896:SF1">
    <property type="entry name" value="ELONGATOR COMPLEX PROTEIN 4"/>
    <property type="match status" value="1"/>
</dbReference>
<evidence type="ECO:0000256" key="3">
    <source>
        <dbReference type="ARBA" id="ARBA00005043"/>
    </source>
</evidence>
<dbReference type="PANTHER" id="PTHR12896">
    <property type="entry name" value="PAX6 NEIGHBOR PROTEIN PAXNEB"/>
    <property type="match status" value="1"/>
</dbReference>
<evidence type="ECO:0000256" key="4">
    <source>
        <dbReference type="ARBA" id="ARBA00007573"/>
    </source>
</evidence>
<dbReference type="InterPro" id="IPR008728">
    <property type="entry name" value="Elongator_complex_protein_4"/>
</dbReference>
<keyword evidence="6" id="KW-0963">Cytoplasm</keyword>
<dbReference type="AlphaFoldDB" id="A0A1G4JNB7"/>
<comment type="similarity">
    <text evidence="4">Belongs to the ELP4 family.</text>
</comment>
<name>A0A1G4JNB7_9SACH</name>
<evidence type="ECO:0000256" key="2">
    <source>
        <dbReference type="ARBA" id="ARBA00004496"/>
    </source>
</evidence>
<feature type="compositionally biased region" description="Low complexity" evidence="9">
    <location>
        <begin position="100"/>
        <end position="113"/>
    </location>
</feature>
<evidence type="ECO:0000256" key="1">
    <source>
        <dbReference type="ARBA" id="ARBA00004123"/>
    </source>
</evidence>
<dbReference type="Gene3D" id="3.40.50.300">
    <property type="entry name" value="P-loop containing nucleotide triphosphate hydrolases"/>
    <property type="match status" value="1"/>
</dbReference>
<dbReference type="Proteomes" id="UP000191024">
    <property type="component" value="Chromosome E"/>
</dbReference>
<evidence type="ECO:0000256" key="6">
    <source>
        <dbReference type="ARBA" id="ARBA00022490"/>
    </source>
</evidence>
<reference evidence="10 11" key="1">
    <citation type="submission" date="2016-03" db="EMBL/GenBank/DDBJ databases">
        <authorList>
            <person name="Devillers H."/>
        </authorList>
    </citation>
    <scope>NUCLEOTIDE SEQUENCE [LARGE SCALE GENOMIC DNA]</scope>
    <source>
        <strain evidence="10">CBS 11717</strain>
    </source>
</reference>
<comment type="subcellular location">
    <subcellularLocation>
        <location evidence="2">Cytoplasm</location>
    </subcellularLocation>
    <subcellularLocation>
        <location evidence="1">Nucleus</location>
    </subcellularLocation>
</comment>
<keyword evidence="7" id="KW-0819">tRNA processing</keyword>
<evidence type="ECO:0000256" key="5">
    <source>
        <dbReference type="ARBA" id="ARBA00020265"/>
    </source>
</evidence>
<dbReference type="GO" id="GO:0005737">
    <property type="term" value="C:cytoplasm"/>
    <property type="evidence" value="ECO:0007669"/>
    <property type="project" value="UniProtKB-SubCell"/>
</dbReference>
<protein>
    <recommendedName>
        <fullName evidence="5">Elongator complex protein 4</fullName>
    </recommendedName>
</protein>
<dbReference type="GO" id="GO:0002098">
    <property type="term" value="P:tRNA wobble uridine modification"/>
    <property type="evidence" value="ECO:0007669"/>
    <property type="project" value="InterPro"/>
</dbReference>
<sequence>MSFRKRGDVITQLHNDRNPEQRFSRTEITNVRGTKSIRTPGGISAGTRGVNPTLAKLKASRNSSGITEVIAGLEQVSIDESDSRTTQQSNFHGSHPGLRPSPATSLPTTSTGSADLDKILRHMGLPLGQSLLIEEQTTTDFSSVLAKVFVAQGIVHNRVDGGGTQGAGNTHVVVVSPNQAFGKQLPGVYHGSTKDIKRSKISEQESKVTVQNMLQQQQQQGQRTTSKDLKIAWRYGLNDQRHKSGSGKRTESDLETYPRYNNAFDITSRLVPAPTSAEITFISPIQPLRSFLSQLEAVLKKHPCKVVRILMPNLLHPAIYPTRFAKLSEIIRLLHGVRSLVKTYSMQTAMVATFSCDLYSSNRLFKATIENLFDAIINLEPFPQEMLQFLERAYKTQPNRVQHGLLHIERLPHLSEYGEMHIARSEWAFKNGKKKFEIEPWGIPVDDSEVDESKSSVAGSEPHEHQTTKNLEF</sequence>
<keyword evidence="11" id="KW-1185">Reference proteome</keyword>
<evidence type="ECO:0000313" key="10">
    <source>
        <dbReference type="EMBL" id="SCU91952.1"/>
    </source>
</evidence>
<dbReference type="EMBL" id="LT598465">
    <property type="protein sequence ID" value="SCU91952.1"/>
    <property type="molecule type" value="Genomic_DNA"/>
</dbReference>
<feature type="compositionally biased region" description="Basic and acidic residues" evidence="9">
    <location>
        <begin position="461"/>
        <end position="473"/>
    </location>
</feature>
<feature type="region of interest" description="Disordered" evidence="9">
    <location>
        <begin position="78"/>
        <end position="113"/>
    </location>
</feature>
<feature type="region of interest" description="Disordered" evidence="9">
    <location>
        <begin position="445"/>
        <end position="473"/>
    </location>
</feature>
<evidence type="ECO:0000313" key="11">
    <source>
        <dbReference type="Proteomes" id="UP000191024"/>
    </source>
</evidence>
<evidence type="ECO:0000256" key="8">
    <source>
        <dbReference type="ARBA" id="ARBA00023242"/>
    </source>
</evidence>
<dbReference type="InterPro" id="IPR027417">
    <property type="entry name" value="P-loop_NTPase"/>
</dbReference>
<dbReference type="Pfam" id="PF05625">
    <property type="entry name" value="PAXNEB"/>
    <property type="match status" value="1"/>
</dbReference>
<dbReference type="UniPathway" id="UPA00988"/>
<dbReference type="CDD" id="cd19494">
    <property type="entry name" value="Elp4"/>
    <property type="match status" value="1"/>
</dbReference>
<evidence type="ECO:0000256" key="9">
    <source>
        <dbReference type="SAM" id="MobiDB-lite"/>
    </source>
</evidence>
<dbReference type="STRING" id="1230905.A0A1G4JNB7"/>
<accession>A0A1G4JNB7</accession>
<evidence type="ECO:0000256" key="7">
    <source>
        <dbReference type="ARBA" id="ARBA00022694"/>
    </source>
</evidence>
<gene>
    <name evidence="10" type="ORF">LAMI_0E08064G</name>
</gene>
<dbReference type="OrthoDB" id="289162at2759"/>
<proteinExistence type="inferred from homology"/>
<dbReference type="GO" id="GO:0008023">
    <property type="term" value="C:transcription elongation factor complex"/>
    <property type="evidence" value="ECO:0007669"/>
    <property type="project" value="TreeGrafter"/>
</dbReference>